<evidence type="ECO:0000313" key="1">
    <source>
        <dbReference type="EMBL" id="KAK5647908.1"/>
    </source>
</evidence>
<protein>
    <submittedName>
        <fullName evidence="1">Uncharacterized protein</fullName>
    </submittedName>
</protein>
<sequence>MANMAQIQVEIFKNKTNNSTIDETICFDTNNLLDYVNALHKVQKNVNIELTKIVEQDKIDSVLVDEEDIEGLEDDSDDDVAKSTCKRKLSSEKIKKKIKK</sequence>
<comment type="caution">
    <text evidence="1">The sequence shown here is derived from an EMBL/GenBank/DDBJ whole genome shotgun (WGS) entry which is preliminary data.</text>
</comment>
<dbReference type="Proteomes" id="UP001329430">
    <property type="component" value="Chromosome 2"/>
</dbReference>
<dbReference type="AlphaFoldDB" id="A0AAN7VP00"/>
<reference evidence="1 2" key="1">
    <citation type="journal article" date="2024" name="Insects">
        <title>An Improved Chromosome-Level Genome Assembly of the Firefly Pyrocoelia pectoralis.</title>
        <authorList>
            <person name="Fu X."/>
            <person name="Meyer-Rochow V.B."/>
            <person name="Ballantyne L."/>
            <person name="Zhu X."/>
        </authorList>
    </citation>
    <scope>NUCLEOTIDE SEQUENCE [LARGE SCALE GENOMIC DNA]</scope>
    <source>
        <strain evidence="1">XCY_ONT2</strain>
    </source>
</reference>
<proteinExistence type="predicted"/>
<dbReference type="EMBL" id="JAVRBK010000002">
    <property type="protein sequence ID" value="KAK5647908.1"/>
    <property type="molecule type" value="Genomic_DNA"/>
</dbReference>
<accession>A0AAN7VP00</accession>
<evidence type="ECO:0000313" key="2">
    <source>
        <dbReference type="Proteomes" id="UP001329430"/>
    </source>
</evidence>
<organism evidence="1 2">
    <name type="scientific">Pyrocoelia pectoralis</name>
    <dbReference type="NCBI Taxonomy" id="417401"/>
    <lineage>
        <taxon>Eukaryota</taxon>
        <taxon>Metazoa</taxon>
        <taxon>Ecdysozoa</taxon>
        <taxon>Arthropoda</taxon>
        <taxon>Hexapoda</taxon>
        <taxon>Insecta</taxon>
        <taxon>Pterygota</taxon>
        <taxon>Neoptera</taxon>
        <taxon>Endopterygota</taxon>
        <taxon>Coleoptera</taxon>
        <taxon>Polyphaga</taxon>
        <taxon>Elateriformia</taxon>
        <taxon>Elateroidea</taxon>
        <taxon>Lampyridae</taxon>
        <taxon>Lampyrinae</taxon>
        <taxon>Pyrocoelia</taxon>
    </lineage>
</organism>
<gene>
    <name evidence="1" type="ORF">RI129_002800</name>
</gene>
<keyword evidence="2" id="KW-1185">Reference proteome</keyword>
<name>A0AAN7VP00_9COLE</name>